<proteinExistence type="predicted"/>
<evidence type="ECO:0000313" key="3">
    <source>
        <dbReference type="Proteomes" id="UP001497516"/>
    </source>
</evidence>
<evidence type="ECO:0000256" key="1">
    <source>
        <dbReference type="SAM" id="SignalP"/>
    </source>
</evidence>
<feature type="chain" id="PRO_5043886689" description="Defensin" evidence="1">
    <location>
        <begin position="31"/>
        <end position="76"/>
    </location>
</feature>
<dbReference type="AlphaFoldDB" id="A0AAV2DK77"/>
<feature type="signal peptide" evidence="1">
    <location>
        <begin position="1"/>
        <end position="30"/>
    </location>
</feature>
<keyword evidence="3" id="KW-1185">Reference proteome</keyword>
<evidence type="ECO:0000313" key="2">
    <source>
        <dbReference type="EMBL" id="CAL1373990.1"/>
    </source>
</evidence>
<dbReference type="Proteomes" id="UP001497516">
    <property type="component" value="Chromosome 3"/>
</dbReference>
<sequence>MKKGSGGRGNFMSVVENILLVFLVFMAANAITGEAVFGIDMNPCTISPCVAACKAVLREKYASASCFHKVICMCFG</sequence>
<gene>
    <name evidence="2" type="ORF">LTRI10_LOCUS15885</name>
</gene>
<protein>
    <recommendedName>
        <fullName evidence="4">Defensin</fullName>
    </recommendedName>
</protein>
<reference evidence="2 3" key="1">
    <citation type="submission" date="2024-04" db="EMBL/GenBank/DDBJ databases">
        <authorList>
            <person name="Fracassetti M."/>
        </authorList>
    </citation>
    <scope>NUCLEOTIDE SEQUENCE [LARGE SCALE GENOMIC DNA]</scope>
</reference>
<dbReference type="EMBL" id="OZ034816">
    <property type="protein sequence ID" value="CAL1373990.1"/>
    <property type="molecule type" value="Genomic_DNA"/>
</dbReference>
<keyword evidence="1" id="KW-0732">Signal</keyword>
<accession>A0AAV2DK77</accession>
<organism evidence="2 3">
    <name type="scientific">Linum trigynum</name>
    <dbReference type="NCBI Taxonomy" id="586398"/>
    <lineage>
        <taxon>Eukaryota</taxon>
        <taxon>Viridiplantae</taxon>
        <taxon>Streptophyta</taxon>
        <taxon>Embryophyta</taxon>
        <taxon>Tracheophyta</taxon>
        <taxon>Spermatophyta</taxon>
        <taxon>Magnoliopsida</taxon>
        <taxon>eudicotyledons</taxon>
        <taxon>Gunneridae</taxon>
        <taxon>Pentapetalae</taxon>
        <taxon>rosids</taxon>
        <taxon>fabids</taxon>
        <taxon>Malpighiales</taxon>
        <taxon>Linaceae</taxon>
        <taxon>Linum</taxon>
    </lineage>
</organism>
<evidence type="ECO:0008006" key="4">
    <source>
        <dbReference type="Google" id="ProtNLM"/>
    </source>
</evidence>
<name>A0AAV2DK77_9ROSI</name>